<accession>A0A1B6GQ23</accession>
<organism evidence="2">
    <name type="scientific">Cuerna arida</name>
    <dbReference type="NCBI Taxonomy" id="1464854"/>
    <lineage>
        <taxon>Eukaryota</taxon>
        <taxon>Metazoa</taxon>
        <taxon>Ecdysozoa</taxon>
        <taxon>Arthropoda</taxon>
        <taxon>Hexapoda</taxon>
        <taxon>Insecta</taxon>
        <taxon>Pterygota</taxon>
        <taxon>Neoptera</taxon>
        <taxon>Paraneoptera</taxon>
        <taxon>Hemiptera</taxon>
        <taxon>Auchenorrhyncha</taxon>
        <taxon>Membracoidea</taxon>
        <taxon>Cicadellidae</taxon>
        <taxon>Cicadellinae</taxon>
        <taxon>Proconiini</taxon>
        <taxon>Cuerna</taxon>
    </lineage>
</organism>
<dbReference type="SUPFAM" id="SSF52833">
    <property type="entry name" value="Thioredoxin-like"/>
    <property type="match status" value="1"/>
</dbReference>
<sequence length="170" mass="19638">MRPIVVYDPITESVKFTRPEGQVSGFRDTPAIVSNHSGKKVAINDIIRCNSITLLFFGNAECEDTMDIIPELKEMVDAARLLRRKIEVVYIPAYTISSHHANQWEERNHFMKHHGDWYYMNYNPIKSKNAKKMHWVKEIPAIVMLGSNGVIIDSQAERNMSMLRDTVIFN</sequence>
<proteinExistence type="predicted"/>
<evidence type="ECO:0000313" key="2">
    <source>
        <dbReference type="EMBL" id="JAS64528.1"/>
    </source>
</evidence>
<name>A0A1B6GQ23_9HEMI</name>
<dbReference type="Gene3D" id="3.40.30.10">
    <property type="entry name" value="Glutaredoxin"/>
    <property type="match status" value="1"/>
</dbReference>
<protein>
    <recommendedName>
        <fullName evidence="1">Thioredoxin-like fold domain-containing protein</fullName>
    </recommendedName>
</protein>
<evidence type="ECO:0000259" key="1">
    <source>
        <dbReference type="Pfam" id="PF13905"/>
    </source>
</evidence>
<feature type="domain" description="Thioredoxin-like fold" evidence="1">
    <location>
        <begin position="51"/>
        <end position="149"/>
    </location>
</feature>
<gene>
    <name evidence="2" type="ORF">g.8667</name>
</gene>
<dbReference type="Pfam" id="PF13905">
    <property type="entry name" value="Thioredoxin_8"/>
    <property type="match status" value="1"/>
</dbReference>
<reference evidence="2" key="1">
    <citation type="submission" date="2015-11" db="EMBL/GenBank/DDBJ databases">
        <title>De novo transcriptome assembly of four potential Pierce s Disease insect vectors from Arizona vineyards.</title>
        <authorList>
            <person name="Tassone E.E."/>
        </authorList>
    </citation>
    <scope>NUCLEOTIDE SEQUENCE</scope>
</reference>
<dbReference type="InterPro" id="IPR012336">
    <property type="entry name" value="Thioredoxin-like_fold"/>
</dbReference>
<dbReference type="InterPro" id="IPR036249">
    <property type="entry name" value="Thioredoxin-like_sf"/>
</dbReference>
<dbReference type="EMBL" id="GECZ01005241">
    <property type="protein sequence ID" value="JAS64528.1"/>
    <property type="molecule type" value="Transcribed_RNA"/>
</dbReference>
<dbReference type="AlphaFoldDB" id="A0A1B6GQ23"/>